<evidence type="ECO:0000256" key="5">
    <source>
        <dbReference type="PROSITE-ProRule" id="PRU10141"/>
    </source>
</evidence>
<dbReference type="PANTHER" id="PTHR43289:SF6">
    <property type="entry name" value="SERINE_THREONINE-PROTEIN KINASE NEKL-3"/>
    <property type="match status" value="1"/>
</dbReference>
<evidence type="ECO:0000313" key="8">
    <source>
        <dbReference type="Proteomes" id="UP000320184"/>
    </source>
</evidence>
<dbReference type="PROSITE" id="PS00107">
    <property type="entry name" value="PROTEIN_KINASE_ATP"/>
    <property type="match status" value="1"/>
</dbReference>
<feature type="non-terminal residue" evidence="7">
    <location>
        <position position="524"/>
    </location>
</feature>
<dbReference type="EMBL" id="VBOT01000152">
    <property type="protein sequence ID" value="TMQ48200.1"/>
    <property type="molecule type" value="Genomic_DNA"/>
</dbReference>
<dbReference type="GO" id="GO:0005524">
    <property type="term" value="F:ATP binding"/>
    <property type="evidence" value="ECO:0007669"/>
    <property type="project" value="UniProtKB-UniRule"/>
</dbReference>
<dbReference type="InterPro" id="IPR011009">
    <property type="entry name" value="Kinase-like_dom_sf"/>
</dbReference>
<keyword evidence="1" id="KW-0808">Transferase</keyword>
<dbReference type="Proteomes" id="UP000320184">
    <property type="component" value="Unassembled WGS sequence"/>
</dbReference>
<gene>
    <name evidence="7" type="ORF">E6K73_12565</name>
</gene>
<dbReference type="Gene3D" id="1.25.40.10">
    <property type="entry name" value="Tetratricopeptide repeat domain"/>
    <property type="match status" value="1"/>
</dbReference>
<evidence type="ECO:0000256" key="1">
    <source>
        <dbReference type="ARBA" id="ARBA00022679"/>
    </source>
</evidence>
<evidence type="ECO:0000256" key="4">
    <source>
        <dbReference type="ARBA" id="ARBA00022840"/>
    </source>
</evidence>
<dbReference type="SUPFAM" id="SSF48452">
    <property type="entry name" value="TPR-like"/>
    <property type="match status" value="1"/>
</dbReference>
<comment type="caution">
    <text evidence="7">The sequence shown here is derived from an EMBL/GenBank/DDBJ whole genome shotgun (WGS) entry which is preliminary data.</text>
</comment>
<dbReference type="SMART" id="SM00220">
    <property type="entry name" value="S_TKc"/>
    <property type="match status" value="1"/>
</dbReference>
<keyword evidence="3" id="KW-0418">Kinase</keyword>
<feature type="binding site" evidence="5">
    <location>
        <position position="84"/>
    </location>
    <ligand>
        <name>ATP</name>
        <dbReference type="ChEBI" id="CHEBI:30616"/>
    </ligand>
</feature>
<dbReference type="PROSITE" id="PS00108">
    <property type="entry name" value="PROTEIN_KINASE_ST"/>
    <property type="match status" value="1"/>
</dbReference>
<dbReference type="InterPro" id="IPR011990">
    <property type="entry name" value="TPR-like_helical_dom_sf"/>
</dbReference>
<accession>A0A538S9Z0</accession>
<dbReference type="PROSITE" id="PS50011">
    <property type="entry name" value="PROTEIN_KINASE_DOM"/>
    <property type="match status" value="1"/>
</dbReference>
<dbReference type="Gene3D" id="3.30.200.20">
    <property type="entry name" value="Phosphorylase Kinase, domain 1"/>
    <property type="match status" value="1"/>
</dbReference>
<evidence type="ECO:0000313" key="7">
    <source>
        <dbReference type="EMBL" id="TMQ48200.1"/>
    </source>
</evidence>
<dbReference type="PANTHER" id="PTHR43289">
    <property type="entry name" value="MITOGEN-ACTIVATED PROTEIN KINASE KINASE KINASE 20-RELATED"/>
    <property type="match status" value="1"/>
</dbReference>
<name>A0A538S9Z0_UNCEI</name>
<dbReference type="InterPro" id="IPR000719">
    <property type="entry name" value="Prot_kinase_dom"/>
</dbReference>
<dbReference type="SUPFAM" id="SSF56112">
    <property type="entry name" value="Protein kinase-like (PK-like)"/>
    <property type="match status" value="1"/>
</dbReference>
<dbReference type="AlphaFoldDB" id="A0A538S9Z0"/>
<dbReference type="Pfam" id="PF00069">
    <property type="entry name" value="Pkinase"/>
    <property type="match status" value="1"/>
</dbReference>
<feature type="domain" description="Protein kinase" evidence="6">
    <location>
        <begin position="55"/>
        <end position="328"/>
    </location>
</feature>
<dbReference type="CDD" id="cd14014">
    <property type="entry name" value="STKc_PknB_like"/>
    <property type="match status" value="1"/>
</dbReference>
<evidence type="ECO:0000256" key="2">
    <source>
        <dbReference type="ARBA" id="ARBA00022741"/>
    </source>
</evidence>
<keyword evidence="2 5" id="KW-0547">Nucleotide-binding</keyword>
<dbReference type="InterPro" id="IPR008271">
    <property type="entry name" value="Ser/Thr_kinase_AS"/>
</dbReference>
<protein>
    <recommendedName>
        <fullName evidence="6">Protein kinase domain-containing protein</fullName>
    </recommendedName>
</protein>
<evidence type="ECO:0000259" key="6">
    <source>
        <dbReference type="PROSITE" id="PS50011"/>
    </source>
</evidence>
<reference evidence="7 8" key="1">
    <citation type="journal article" date="2019" name="Nat. Microbiol.">
        <title>Mediterranean grassland soil C-N compound turnover is dependent on rainfall and depth, and is mediated by genomically divergent microorganisms.</title>
        <authorList>
            <person name="Diamond S."/>
            <person name="Andeer P.F."/>
            <person name="Li Z."/>
            <person name="Crits-Christoph A."/>
            <person name="Burstein D."/>
            <person name="Anantharaman K."/>
            <person name="Lane K.R."/>
            <person name="Thomas B.C."/>
            <person name="Pan C."/>
            <person name="Northen T.R."/>
            <person name="Banfield J.F."/>
        </authorList>
    </citation>
    <scope>NUCLEOTIDE SEQUENCE [LARGE SCALE GENOMIC DNA]</scope>
    <source>
        <strain evidence="7">WS_3</strain>
    </source>
</reference>
<proteinExistence type="predicted"/>
<keyword evidence="4 5" id="KW-0067">ATP-binding</keyword>
<dbReference type="GO" id="GO:0004674">
    <property type="term" value="F:protein serine/threonine kinase activity"/>
    <property type="evidence" value="ECO:0007669"/>
    <property type="project" value="TreeGrafter"/>
</dbReference>
<organism evidence="7 8">
    <name type="scientific">Eiseniibacteriota bacterium</name>
    <dbReference type="NCBI Taxonomy" id="2212470"/>
    <lineage>
        <taxon>Bacteria</taxon>
        <taxon>Candidatus Eiseniibacteriota</taxon>
    </lineage>
</organism>
<evidence type="ECO:0000256" key="3">
    <source>
        <dbReference type="ARBA" id="ARBA00022777"/>
    </source>
</evidence>
<dbReference type="InterPro" id="IPR017441">
    <property type="entry name" value="Protein_kinase_ATP_BS"/>
</dbReference>
<dbReference type="Gene3D" id="1.10.510.10">
    <property type="entry name" value="Transferase(Phosphotransferase) domain 1"/>
    <property type="match status" value="1"/>
</dbReference>
<sequence length="524" mass="56239">MIGRPMAENPTDKTPGGRLRALTSWLRRAGPSSPPASDLAATPLSEDSPVRIGHYVISGKLGEGGMGVVYAARDERLERVVALKTMSLPGDETARRRFWREAKAAASVNHPNVCQLYEIGEDRGELFIAMELLEGESLAERLRRGPLNVSETLPIGLGILAALSALHARGIVHRDLKPSNVFLTPHGVKLLDFGLARTSDAEVTRSLGSVTELTSPGMVMGTPRYMAPEQVTGEPVDVRSDLFAAGAILFEMLAGRPAFAGRNVVEILHATLHEQPPALMGSPAVAALDRVIRRALAKRPSERPSSAEAMAAELRAVRGDFGDDTPALARALTRLVVLPFRVLRPDPETDFLAFSLPDAIATSLSGLGSLIVRSSAVAARFAGEAPDLRSLAAEADVDRVVMGTLLRAGDQLQATAQLVEAPGGTLLTSQTILSSLGDLFRLQDDIARRVVEALALPLGATGSLPTPDAPHDARAYALYLRANELARDYDMLPRARDLYQRCLELDPRFAPAWAQLGRCHRVIG</sequence>